<feature type="compositionally biased region" description="Gly residues" evidence="1">
    <location>
        <begin position="52"/>
        <end position="70"/>
    </location>
</feature>
<feature type="region of interest" description="Disordered" evidence="1">
    <location>
        <begin position="32"/>
        <end position="70"/>
    </location>
</feature>
<reference evidence="2 3" key="1">
    <citation type="submission" date="2020-02" db="EMBL/GenBank/DDBJ databases">
        <authorList>
            <person name="Ma Q."/>
            <person name="Huang Y."/>
            <person name="Song X."/>
            <person name="Pei D."/>
        </authorList>
    </citation>
    <scope>NUCLEOTIDE SEQUENCE [LARGE SCALE GENOMIC DNA]</scope>
    <source>
        <strain evidence="2">Sxm20200214</strain>
        <tissue evidence="2">Leaf</tissue>
    </source>
</reference>
<name>A0A8X7TRV3_BRACI</name>
<dbReference type="EMBL" id="JAAMPC010000016">
    <property type="protein sequence ID" value="KAG2251236.1"/>
    <property type="molecule type" value="Genomic_DNA"/>
</dbReference>
<sequence>MSSLSSTSLDLSSCRTPSELLGVVIEEAEEIDGGGVSREADRVATSDVASGASGGVCGEAGGGTGGGVGG</sequence>
<dbReference type="AlphaFoldDB" id="A0A8X7TRV3"/>
<evidence type="ECO:0000313" key="3">
    <source>
        <dbReference type="Proteomes" id="UP000886595"/>
    </source>
</evidence>
<accession>A0A8X7TRV3</accession>
<keyword evidence="3" id="KW-1185">Reference proteome</keyword>
<dbReference type="Proteomes" id="UP000886595">
    <property type="component" value="Unassembled WGS sequence"/>
</dbReference>
<proteinExistence type="predicted"/>
<evidence type="ECO:0000313" key="2">
    <source>
        <dbReference type="EMBL" id="KAG2251236.1"/>
    </source>
</evidence>
<protein>
    <submittedName>
        <fullName evidence="2">Uncharacterized protein</fullName>
    </submittedName>
</protein>
<organism evidence="2 3">
    <name type="scientific">Brassica carinata</name>
    <name type="common">Ethiopian mustard</name>
    <name type="synonym">Abyssinian cabbage</name>
    <dbReference type="NCBI Taxonomy" id="52824"/>
    <lineage>
        <taxon>Eukaryota</taxon>
        <taxon>Viridiplantae</taxon>
        <taxon>Streptophyta</taxon>
        <taxon>Embryophyta</taxon>
        <taxon>Tracheophyta</taxon>
        <taxon>Spermatophyta</taxon>
        <taxon>Magnoliopsida</taxon>
        <taxon>eudicotyledons</taxon>
        <taxon>Gunneridae</taxon>
        <taxon>Pentapetalae</taxon>
        <taxon>rosids</taxon>
        <taxon>malvids</taxon>
        <taxon>Brassicales</taxon>
        <taxon>Brassicaceae</taxon>
        <taxon>Brassiceae</taxon>
        <taxon>Brassica</taxon>
    </lineage>
</organism>
<gene>
    <name evidence="2" type="ORF">Bca52824_081372</name>
</gene>
<evidence type="ECO:0000256" key="1">
    <source>
        <dbReference type="SAM" id="MobiDB-lite"/>
    </source>
</evidence>
<comment type="caution">
    <text evidence="2">The sequence shown here is derived from an EMBL/GenBank/DDBJ whole genome shotgun (WGS) entry which is preliminary data.</text>
</comment>